<evidence type="ECO:0000313" key="2">
    <source>
        <dbReference type="EMBL" id="MBB5815816.1"/>
    </source>
</evidence>
<sequence length="49" mass="5246">MQAQATLESYATAFWWSAGFFAAGALITLVLHRRGVPEQDAGAAPVVHM</sequence>
<keyword evidence="1" id="KW-0472">Membrane</keyword>
<feature type="transmembrane region" description="Helical" evidence="1">
    <location>
        <begin position="13"/>
        <end position="31"/>
    </location>
</feature>
<dbReference type="AlphaFoldDB" id="A0AA89TKM2"/>
<dbReference type="EMBL" id="JACHLX010000001">
    <property type="protein sequence ID" value="MBB5815816.1"/>
    <property type="molecule type" value="Genomic_DNA"/>
</dbReference>
<comment type="caution">
    <text evidence="2">The sequence shown here is derived from an EMBL/GenBank/DDBJ whole genome shotgun (WGS) entry which is preliminary data.</text>
</comment>
<protein>
    <submittedName>
        <fullName evidence="2">Uncharacterized protein</fullName>
    </submittedName>
</protein>
<proteinExistence type="predicted"/>
<keyword evidence="3" id="KW-1185">Reference proteome</keyword>
<gene>
    <name evidence="2" type="ORF">HNR72_006844</name>
</gene>
<reference evidence="2 3" key="1">
    <citation type="submission" date="2020-08" db="EMBL/GenBank/DDBJ databases">
        <title>Sequencing the genomes of 1000 actinobacteria strains.</title>
        <authorList>
            <person name="Klenk H.-P."/>
        </authorList>
    </citation>
    <scope>NUCLEOTIDE SEQUENCE [LARGE SCALE GENOMIC DNA]</scope>
    <source>
        <strain evidence="2 3">DSM 40129</strain>
    </source>
</reference>
<dbReference type="Proteomes" id="UP000579531">
    <property type="component" value="Unassembled WGS sequence"/>
</dbReference>
<keyword evidence="1" id="KW-1133">Transmembrane helix</keyword>
<keyword evidence="1" id="KW-0812">Transmembrane</keyword>
<evidence type="ECO:0000313" key="3">
    <source>
        <dbReference type="Proteomes" id="UP000579531"/>
    </source>
</evidence>
<evidence type="ECO:0000256" key="1">
    <source>
        <dbReference type="SAM" id="Phobius"/>
    </source>
</evidence>
<accession>A0AA89TKM2</accession>
<name>A0AA89TKM2_STRCU</name>
<organism evidence="2 3">
    <name type="scientific">Streptomyces collinus</name>
    <dbReference type="NCBI Taxonomy" id="42684"/>
    <lineage>
        <taxon>Bacteria</taxon>
        <taxon>Bacillati</taxon>
        <taxon>Actinomycetota</taxon>
        <taxon>Actinomycetes</taxon>
        <taxon>Kitasatosporales</taxon>
        <taxon>Streptomycetaceae</taxon>
        <taxon>Streptomyces</taxon>
    </lineage>
</organism>